<evidence type="ECO:0000256" key="3">
    <source>
        <dbReference type="ARBA" id="ARBA00023125"/>
    </source>
</evidence>
<name>A0AAJ0BYQ8_9PEZI</name>
<dbReference type="Pfam" id="PF00172">
    <property type="entry name" value="Zn_clus"/>
    <property type="match status" value="1"/>
</dbReference>
<evidence type="ECO:0000256" key="2">
    <source>
        <dbReference type="ARBA" id="ARBA00022723"/>
    </source>
</evidence>
<evidence type="ECO:0000313" key="8">
    <source>
        <dbReference type="EMBL" id="KAK1765888.1"/>
    </source>
</evidence>
<dbReference type="EMBL" id="MU839013">
    <property type="protein sequence ID" value="KAK1765888.1"/>
    <property type="molecule type" value="Genomic_DNA"/>
</dbReference>
<protein>
    <submittedName>
        <fullName evidence="8">C6 transcription factor</fullName>
    </submittedName>
</protein>
<dbReference type="Pfam" id="PF04082">
    <property type="entry name" value="Fungal_trans"/>
    <property type="match status" value="1"/>
</dbReference>
<evidence type="ECO:0000256" key="4">
    <source>
        <dbReference type="ARBA" id="ARBA00023242"/>
    </source>
</evidence>
<dbReference type="AlphaFoldDB" id="A0AAJ0BYQ8"/>
<dbReference type="GO" id="GO:0003677">
    <property type="term" value="F:DNA binding"/>
    <property type="evidence" value="ECO:0007669"/>
    <property type="project" value="UniProtKB-KW"/>
</dbReference>
<comment type="caution">
    <text evidence="8">The sequence shown here is derived from an EMBL/GenBank/DDBJ whole genome shotgun (WGS) entry which is preliminary data.</text>
</comment>
<evidence type="ECO:0000259" key="7">
    <source>
        <dbReference type="PROSITE" id="PS50048"/>
    </source>
</evidence>
<dbReference type="CDD" id="cd12148">
    <property type="entry name" value="fungal_TF_MHR"/>
    <property type="match status" value="1"/>
</dbReference>
<dbReference type="RefSeq" id="XP_060282101.1">
    <property type="nucleotide sequence ID" value="XM_060428308.1"/>
</dbReference>
<organism evidence="8 9">
    <name type="scientific">Phialemonium atrogriseum</name>
    <dbReference type="NCBI Taxonomy" id="1093897"/>
    <lineage>
        <taxon>Eukaryota</taxon>
        <taxon>Fungi</taxon>
        <taxon>Dikarya</taxon>
        <taxon>Ascomycota</taxon>
        <taxon>Pezizomycotina</taxon>
        <taxon>Sordariomycetes</taxon>
        <taxon>Sordariomycetidae</taxon>
        <taxon>Cephalothecales</taxon>
        <taxon>Cephalothecaceae</taxon>
        <taxon>Phialemonium</taxon>
    </lineage>
</organism>
<dbReference type="Gene3D" id="4.10.240.10">
    <property type="entry name" value="Zn(2)-C6 fungal-type DNA-binding domain"/>
    <property type="match status" value="1"/>
</dbReference>
<evidence type="ECO:0000256" key="5">
    <source>
        <dbReference type="SAM" id="MobiDB-lite"/>
    </source>
</evidence>
<evidence type="ECO:0000313" key="9">
    <source>
        <dbReference type="Proteomes" id="UP001244011"/>
    </source>
</evidence>
<reference evidence="8" key="1">
    <citation type="submission" date="2023-06" db="EMBL/GenBank/DDBJ databases">
        <title>Genome-scale phylogeny and comparative genomics of the fungal order Sordariales.</title>
        <authorList>
            <consortium name="Lawrence Berkeley National Laboratory"/>
            <person name="Hensen N."/>
            <person name="Bonometti L."/>
            <person name="Westerberg I."/>
            <person name="Brannstrom I.O."/>
            <person name="Guillou S."/>
            <person name="Cros-Aarteil S."/>
            <person name="Calhoun S."/>
            <person name="Haridas S."/>
            <person name="Kuo A."/>
            <person name="Mondo S."/>
            <person name="Pangilinan J."/>
            <person name="Riley R."/>
            <person name="Labutti K."/>
            <person name="Andreopoulos B."/>
            <person name="Lipzen A."/>
            <person name="Chen C."/>
            <person name="Yanf M."/>
            <person name="Daum C."/>
            <person name="Ng V."/>
            <person name="Clum A."/>
            <person name="Steindorff A."/>
            <person name="Ohm R."/>
            <person name="Martin F."/>
            <person name="Silar P."/>
            <person name="Natvig D."/>
            <person name="Lalanne C."/>
            <person name="Gautier V."/>
            <person name="Ament-Velasquez S.L."/>
            <person name="Kruys A."/>
            <person name="Hutchinson M.I."/>
            <person name="Powell A.J."/>
            <person name="Barry K."/>
            <person name="Miller A.N."/>
            <person name="Grigoriev I.V."/>
            <person name="Debuchy R."/>
            <person name="Gladieux P."/>
            <person name="Thoren M.H."/>
            <person name="Johannesson H."/>
        </authorList>
    </citation>
    <scope>NUCLEOTIDE SEQUENCE</scope>
    <source>
        <strain evidence="8">8032-3</strain>
    </source>
</reference>
<dbReference type="InterPro" id="IPR050987">
    <property type="entry name" value="AtrR-like"/>
</dbReference>
<gene>
    <name evidence="8" type="ORF">QBC33DRAFT_542806</name>
</gene>
<dbReference type="CDD" id="cd00067">
    <property type="entry name" value="GAL4"/>
    <property type="match status" value="1"/>
</dbReference>
<evidence type="ECO:0000256" key="6">
    <source>
        <dbReference type="SAM" id="Phobius"/>
    </source>
</evidence>
<keyword evidence="6" id="KW-0472">Membrane</keyword>
<keyword evidence="4" id="KW-0539">Nucleus</keyword>
<feature type="region of interest" description="Disordered" evidence="5">
    <location>
        <begin position="87"/>
        <end position="127"/>
    </location>
</feature>
<feature type="compositionally biased region" description="Polar residues" evidence="5">
    <location>
        <begin position="87"/>
        <end position="100"/>
    </location>
</feature>
<feature type="domain" description="Zn(2)-C6 fungal-type" evidence="7">
    <location>
        <begin position="22"/>
        <end position="52"/>
    </location>
</feature>
<dbReference type="GO" id="GO:0008270">
    <property type="term" value="F:zinc ion binding"/>
    <property type="evidence" value="ECO:0007669"/>
    <property type="project" value="InterPro"/>
</dbReference>
<evidence type="ECO:0000256" key="1">
    <source>
        <dbReference type="ARBA" id="ARBA00004123"/>
    </source>
</evidence>
<dbReference type="SUPFAM" id="SSF57701">
    <property type="entry name" value="Zn2/Cys6 DNA-binding domain"/>
    <property type="match status" value="1"/>
</dbReference>
<sequence length="737" mass="80768">MDDCAMECTSRPLTKRDRAAVACNTCRQTKSKCDSNRPACGRCARQNIECIYSQNVRDKRMERQEERKARWALKNRVNELEAQLAAVSTTTGQTMDSNVTFGGHGPKEKTSPAQMSNGGVSDAGSHSTNTESAIDIIATGAFDQRPAADIGYFGPSSNHALFRSLTHAIANSGHRGALLSHESERQTPINEGPGRTPVPQTSSDLDHHPTTQENQDMLPGPLASIQWITRFSDTVGAVLPYVNESALLREVDTTGARARPDNGRLRSRSVQALLNIVFAHALSTTDAGPAEPFYHRALALLLADEQTVCNSNLETVQALLLLGSFQQNSQRAMASFTSHSLAVKTSYQLGLHSPSSYEGLGTLEKELRAKVWLAVVNQDRILSAALGRPCLIPLQHVRTEIADSLVLMHHTRTVTMPSSMENLVCFRHLISLHEIMGISIDSIYGCNIGSPSDLAPGDLIAKTIELLSRLGQWRDGISPFGILSQKSDLNTWCASKFHTERYMLLLSIYYYKTVMLASGPVLIAVLERAVDPAADGAAVGILQDASASVLKSDLQALKEFQRIIRGILQHDRPFFKRNAVWWVCNFTAFTMCLHLFALWMTSILSATMPSALGLTSSEAESLLLEGLETLKSIGGSSIMSFKAHRCLTRYIQLSRVIASNTRRQNSIAGSVGSEIFHDLQQSLLPNESFLRDSFPDFTMTSVDDLFCQLGDNDFLSAGGFGVEHQINNLDVGGFMYQ</sequence>
<keyword evidence="6" id="KW-0812">Transmembrane</keyword>
<feature type="region of interest" description="Disordered" evidence="5">
    <location>
        <begin position="181"/>
        <end position="218"/>
    </location>
</feature>
<feature type="transmembrane region" description="Helical" evidence="6">
    <location>
        <begin position="579"/>
        <end position="600"/>
    </location>
</feature>
<accession>A0AAJ0BYQ8</accession>
<keyword evidence="3" id="KW-0238">DNA-binding</keyword>
<keyword evidence="2" id="KW-0479">Metal-binding</keyword>
<dbReference type="GO" id="GO:0006351">
    <property type="term" value="P:DNA-templated transcription"/>
    <property type="evidence" value="ECO:0007669"/>
    <property type="project" value="InterPro"/>
</dbReference>
<dbReference type="GO" id="GO:0000981">
    <property type="term" value="F:DNA-binding transcription factor activity, RNA polymerase II-specific"/>
    <property type="evidence" value="ECO:0007669"/>
    <property type="project" value="InterPro"/>
</dbReference>
<dbReference type="PROSITE" id="PS00463">
    <property type="entry name" value="ZN2_CY6_FUNGAL_1"/>
    <property type="match status" value="1"/>
</dbReference>
<dbReference type="PANTHER" id="PTHR46910:SF3">
    <property type="entry name" value="HALOTOLERANCE PROTEIN 9-RELATED"/>
    <property type="match status" value="1"/>
</dbReference>
<dbReference type="InterPro" id="IPR036864">
    <property type="entry name" value="Zn2-C6_fun-type_DNA-bd_sf"/>
</dbReference>
<dbReference type="SMART" id="SM00906">
    <property type="entry name" value="Fungal_trans"/>
    <property type="match status" value="1"/>
</dbReference>
<dbReference type="GeneID" id="85311495"/>
<dbReference type="PROSITE" id="PS50048">
    <property type="entry name" value="ZN2_CY6_FUNGAL_2"/>
    <property type="match status" value="1"/>
</dbReference>
<proteinExistence type="predicted"/>
<dbReference type="Proteomes" id="UP001244011">
    <property type="component" value="Unassembled WGS sequence"/>
</dbReference>
<dbReference type="InterPro" id="IPR001138">
    <property type="entry name" value="Zn2Cys6_DnaBD"/>
</dbReference>
<comment type="subcellular location">
    <subcellularLocation>
        <location evidence="1">Nucleus</location>
    </subcellularLocation>
</comment>
<dbReference type="PANTHER" id="PTHR46910">
    <property type="entry name" value="TRANSCRIPTION FACTOR PDR1"/>
    <property type="match status" value="1"/>
</dbReference>
<keyword evidence="9" id="KW-1185">Reference proteome</keyword>
<dbReference type="SMART" id="SM00066">
    <property type="entry name" value="GAL4"/>
    <property type="match status" value="1"/>
</dbReference>
<dbReference type="GO" id="GO:0005634">
    <property type="term" value="C:nucleus"/>
    <property type="evidence" value="ECO:0007669"/>
    <property type="project" value="UniProtKB-SubCell"/>
</dbReference>
<feature type="compositionally biased region" description="Polar residues" evidence="5">
    <location>
        <begin position="111"/>
        <end position="127"/>
    </location>
</feature>
<keyword evidence="6" id="KW-1133">Transmembrane helix</keyword>
<dbReference type="InterPro" id="IPR007219">
    <property type="entry name" value="XnlR_reg_dom"/>
</dbReference>